<dbReference type="Proteomes" id="UP000809789">
    <property type="component" value="Unassembled WGS sequence"/>
</dbReference>
<keyword evidence="2" id="KW-0812">Transmembrane</keyword>
<sequence length="230" mass="26656">MTTTYNTDNDNYEQQIQEIVLKSFQLGQQNCPPTTIVNKHIRDHILRLIAITFVNWLIHELTAYYYAYAADDPSSTTSTRNRATNMRNVRDRFRRFTAHVMLISVLGIAWHKEFAFRLWFGWNITRFLRFSTALMACVALEVMSMTWTIITSLKRRRDYAVATEGRYDMNDLRPVSSSPCDAPHKIRFSIHKTVLNCAQHAVNRDTDTTEHLSSAPPAFRTQTKATESQS</sequence>
<dbReference type="EMBL" id="JAESVG020000009">
    <property type="protein sequence ID" value="KAG8624845.1"/>
    <property type="molecule type" value="Genomic_DNA"/>
</dbReference>
<keyword evidence="2" id="KW-0472">Membrane</keyword>
<feature type="transmembrane region" description="Helical" evidence="2">
    <location>
        <begin position="93"/>
        <end position="110"/>
    </location>
</feature>
<organism evidence="3 4">
    <name type="scientific">Elsinoe batatas</name>
    <dbReference type="NCBI Taxonomy" id="2601811"/>
    <lineage>
        <taxon>Eukaryota</taxon>
        <taxon>Fungi</taxon>
        <taxon>Dikarya</taxon>
        <taxon>Ascomycota</taxon>
        <taxon>Pezizomycotina</taxon>
        <taxon>Dothideomycetes</taxon>
        <taxon>Dothideomycetidae</taxon>
        <taxon>Myriangiales</taxon>
        <taxon>Elsinoaceae</taxon>
        <taxon>Elsinoe</taxon>
    </lineage>
</organism>
<feature type="transmembrane region" description="Helical" evidence="2">
    <location>
        <begin position="130"/>
        <end position="150"/>
    </location>
</feature>
<evidence type="ECO:0000256" key="2">
    <source>
        <dbReference type="SAM" id="Phobius"/>
    </source>
</evidence>
<feature type="compositionally biased region" description="Polar residues" evidence="1">
    <location>
        <begin position="220"/>
        <end position="230"/>
    </location>
</feature>
<comment type="caution">
    <text evidence="3">The sequence shown here is derived from an EMBL/GenBank/DDBJ whole genome shotgun (WGS) entry which is preliminary data.</text>
</comment>
<proteinExistence type="predicted"/>
<accession>A0A8K0KX12</accession>
<feature type="region of interest" description="Disordered" evidence="1">
    <location>
        <begin position="206"/>
        <end position="230"/>
    </location>
</feature>
<protein>
    <submittedName>
        <fullName evidence="3">Uncharacterized protein</fullName>
    </submittedName>
</protein>
<keyword evidence="4" id="KW-1185">Reference proteome</keyword>
<evidence type="ECO:0000313" key="4">
    <source>
        <dbReference type="Proteomes" id="UP000809789"/>
    </source>
</evidence>
<evidence type="ECO:0000313" key="3">
    <source>
        <dbReference type="EMBL" id="KAG8624845.1"/>
    </source>
</evidence>
<keyword evidence="2" id="KW-1133">Transmembrane helix</keyword>
<dbReference type="AlphaFoldDB" id="A0A8K0KX12"/>
<gene>
    <name evidence="3" type="ORF">KVT40_007912</name>
</gene>
<name>A0A8K0KX12_9PEZI</name>
<dbReference type="OrthoDB" id="10478037at2759"/>
<evidence type="ECO:0000256" key="1">
    <source>
        <dbReference type="SAM" id="MobiDB-lite"/>
    </source>
</evidence>
<reference evidence="3" key="1">
    <citation type="submission" date="2021-07" db="EMBL/GenBank/DDBJ databases">
        <title>Elsinoe batatas strain:CRI-CJ2 Genome sequencing and assembly.</title>
        <authorList>
            <person name="Huang L."/>
        </authorList>
    </citation>
    <scope>NUCLEOTIDE SEQUENCE</scope>
    <source>
        <strain evidence="3">CRI-CJ2</strain>
    </source>
</reference>